<feature type="chain" id="PRO_5047304469" description="D-alanyl-D-alanine carboxypeptidase" evidence="2">
    <location>
        <begin position="28"/>
        <end position="427"/>
    </location>
</feature>
<dbReference type="EMBL" id="JBHSSD010000007">
    <property type="protein sequence ID" value="MFC6163332.1"/>
    <property type="molecule type" value="Genomic_DNA"/>
</dbReference>
<feature type="compositionally biased region" description="Polar residues" evidence="1">
    <location>
        <begin position="246"/>
        <end position="261"/>
    </location>
</feature>
<evidence type="ECO:0000256" key="1">
    <source>
        <dbReference type="SAM" id="MobiDB-lite"/>
    </source>
</evidence>
<gene>
    <name evidence="3" type="ORF">ACFP3T_01430</name>
</gene>
<feature type="region of interest" description="Disordered" evidence="1">
    <location>
        <begin position="219"/>
        <end position="261"/>
    </location>
</feature>
<dbReference type="RefSeq" id="WP_137641379.1">
    <property type="nucleotide sequence ID" value="NZ_BJDK01000056.1"/>
</dbReference>
<sequence length="427" mass="48549">MKLGKVLLLTAAVLGAAGSLSVTDVQAKTGYQRTKNLAVKPKAFYSTSKHGATYQANGSLTNFKFKKNHALTHYRDSTWVATSKTYIKMHGKHRLYYYVHNSDGKAKGWVWSGYLKAGKHNQMRHEESKQVGNYVMAKPGKLYQFGGGYRTKGFNPFNIRFKHGIKLSDKVTYKRTQLWTVYKHGKASKYYYVTSSDNQVKGWVWHGFLKPGEVKEAAKKPAPAVTKPSGGTSNNQSNIGGVVVNSKPTTPDQKPNLENWTTDDGKRERVVVDYFELTNYLNKGGSYNNAVSVVMESKFVNGKYIKQRQTLTNITSELVGNDAYSMHRQIFATIDGKKTPVNGYLKDPILLNGDAIYNDSDDDYFVSVREPERFKHYDIDQQDAYITEVPVWYQYSVQDNDYSVWRFNLKTNQWDKTQSHVADVVIH</sequence>
<comment type="caution">
    <text evidence="3">The sequence shown here is derived from an EMBL/GenBank/DDBJ whole genome shotgun (WGS) entry which is preliminary data.</text>
</comment>
<evidence type="ECO:0000256" key="2">
    <source>
        <dbReference type="SAM" id="SignalP"/>
    </source>
</evidence>
<evidence type="ECO:0000313" key="3">
    <source>
        <dbReference type="EMBL" id="MFC6163332.1"/>
    </source>
</evidence>
<dbReference type="Proteomes" id="UP001596253">
    <property type="component" value="Unassembled WGS sequence"/>
</dbReference>
<keyword evidence="4" id="KW-1185">Reference proteome</keyword>
<accession>A0ABW1R556</accession>
<evidence type="ECO:0000313" key="4">
    <source>
        <dbReference type="Proteomes" id="UP001596253"/>
    </source>
</evidence>
<name>A0ABW1R556_9LACO</name>
<proteinExistence type="predicted"/>
<evidence type="ECO:0008006" key="5">
    <source>
        <dbReference type="Google" id="ProtNLM"/>
    </source>
</evidence>
<keyword evidence="2" id="KW-0732">Signal</keyword>
<feature type="compositionally biased region" description="Polar residues" evidence="1">
    <location>
        <begin position="229"/>
        <end position="239"/>
    </location>
</feature>
<feature type="signal peptide" evidence="2">
    <location>
        <begin position="1"/>
        <end position="27"/>
    </location>
</feature>
<reference evidence="4" key="1">
    <citation type="journal article" date="2019" name="Int. J. Syst. Evol. Microbiol.">
        <title>The Global Catalogue of Microorganisms (GCM) 10K type strain sequencing project: providing services to taxonomists for standard genome sequencing and annotation.</title>
        <authorList>
            <consortium name="The Broad Institute Genomics Platform"/>
            <consortium name="The Broad Institute Genome Sequencing Center for Infectious Disease"/>
            <person name="Wu L."/>
            <person name="Ma J."/>
        </authorList>
    </citation>
    <scope>NUCLEOTIDE SEQUENCE [LARGE SCALE GENOMIC DNA]</scope>
    <source>
        <strain evidence="4">CCM 8932</strain>
    </source>
</reference>
<organism evidence="3 4">
    <name type="scientific">Lactiplantibacillus dongliensis</name>
    <dbReference type="NCBI Taxonomy" id="2559919"/>
    <lineage>
        <taxon>Bacteria</taxon>
        <taxon>Bacillati</taxon>
        <taxon>Bacillota</taxon>
        <taxon>Bacilli</taxon>
        <taxon>Lactobacillales</taxon>
        <taxon>Lactobacillaceae</taxon>
        <taxon>Lactiplantibacillus</taxon>
    </lineage>
</organism>
<protein>
    <recommendedName>
        <fullName evidence="5">D-alanyl-D-alanine carboxypeptidase</fullName>
    </recommendedName>
</protein>